<dbReference type="EMBL" id="MF417875">
    <property type="protein sequence ID" value="ASN68309.1"/>
    <property type="molecule type" value="Genomic_DNA"/>
</dbReference>
<proteinExistence type="predicted"/>
<accession>A0A2H4J1Q4</accession>
<sequence length="92" mass="10278">MTIEIGLICTILGAAIGYLTYKRNSNKDLQEGASRQTAVDTKLDYISKGVDDIRIDIKTQDKRITDLAEKVVRIEESTKSAHHRLDGIMKEG</sequence>
<organism evidence="1">
    <name type="scientific">uncultured Caudovirales phage</name>
    <dbReference type="NCBI Taxonomy" id="2100421"/>
    <lineage>
        <taxon>Viruses</taxon>
        <taxon>Duplodnaviria</taxon>
        <taxon>Heunggongvirae</taxon>
        <taxon>Uroviricota</taxon>
        <taxon>Caudoviricetes</taxon>
        <taxon>Peduoviridae</taxon>
        <taxon>Maltschvirus</taxon>
        <taxon>Maltschvirus maltsch</taxon>
    </lineage>
</organism>
<evidence type="ECO:0000313" key="1">
    <source>
        <dbReference type="EMBL" id="ASN68309.1"/>
    </source>
</evidence>
<reference evidence="1" key="1">
    <citation type="submission" date="2017-06" db="EMBL/GenBank/DDBJ databases">
        <title>Novel phages from South African skin metaviromes.</title>
        <authorList>
            <person name="van Zyl L.J."/>
            <person name="Abrahams Y."/>
            <person name="Stander E.A."/>
            <person name="Kirby B.M."/>
            <person name="Clavaud C."/>
            <person name="Farcet C."/>
            <person name="Breton L."/>
            <person name="Trindade M.I."/>
        </authorList>
    </citation>
    <scope>NUCLEOTIDE SEQUENCE</scope>
</reference>
<gene>
    <name evidence="1" type="ORF">10S11_47</name>
</gene>
<protein>
    <submittedName>
        <fullName evidence="1">Uncharacterized protein</fullName>
    </submittedName>
</protein>
<name>A0A2H4J1Q4_9CAUD</name>